<proteinExistence type="predicted"/>
<protein>
    <submittedName>
        <fullName evidence="2">Uncharacterized protein</fullName>
    </submittedName>
</protein>
<keyword evidence="1" id="KW-0472">Membrane</keyword>
<sequence>MKFTSDLLWQTGTLNYFLMPLIWSLVMHHRNRSGDNSVIIT</sequence>
<reference evidence="2" key="1">
    <citation type="submission" date="2014-09" db="EMBL/GenBank/DDBJ databases">
        <authorList>
            <person name="Magalhaes I.L.F."/>
            <person name="Oliveira U."/>
            <person name="Santos F.R."/>
            <person name="Vidigal T.H.D.A."/>
            <person name="Brescovit A.D."/>
            <person name="Santos A.J."/>
        </authorList>
    </citation>
    <scope>NUCLEOTIDE SEQUENCE</scope>
    <source>
        <tissue evidence="2">Shoot tissue taken approximately 20 cm above the soil surface</tissue>
    </source>
</reference>
<reference evidence="2" key="2">
    <citation type="journal article" date="2015" name="Data Brief">
        <title>Shoot transcriptome of the giant reed, Arundo donax.</title>
        <authorList>
            <person name="Barrero R.A."/>
            <person name="Guerrero F.D."/>
            <person name="Moolhuijzen P."/>
            <person name="Goolsby J.A."/>
            <person name="Tidwell J."/>
            <person name="Bellgard S.E."/>
            <person name="Bellgard M.I."/>
        </authorList>
    </citation>
    <scope>NUCLEOTIDE SEQUENCE</scope>
    <source>
        <tissue evidence="2">Shoot tissue taken approximately 20 cm above the soil surface</tissue>
    </source>
</reference>
<name>A0A0A9H3X5_ARUDO</name>
<keyword evidence="1" id="KW-1133">Transmembrane helix</keyword>
<accession>A0A0A9H3X5</accession>
<evidence type="ECO:0000313" key="2">
    <source>
        <dbReference type="EMBL" id="JAE29546.1"/>
    </source>
</evidence>
<organism evidence="2">
    <name type="scientific">Arundo donax</name>
    <name type="common">Giant reed</name>
    <name type="synonym">Donax arundinaceus</name>
    <dbReference type="NCBI Taxonomy" id="35708"/>
    <lineage>
        <taxon>Eukaryota</taxon>
        <taxon>Viridiplantae</taxon>
        <taxon>Streptophyta</taxon>
        <taxon>Embryophyta</taxon>
        <taxon>Tracheophyta</taxon>
        <taxon>Spermatophyta</taxon>
        <taxon>Magnoliopsida</taxon>
        <taxon>Liliopsida</taxon>
        <taxon>Poales</taxon>
        <taxon>Poaceae</taxon>
        <taxon>PACMAD clade</taxon>
        <taxon>Arundinoideae</taxon>
        <taxon>Arundineae</taxon>
        <taxon>Arundo</taxon>
    </lineage>
</organism>
<evidence type="ECO:0000256" key="1">
    <source>
        <dbReference type="SAM" id="Phobius"/>
    </source>
</evidence>
<dbReference type="EMBL" id="GBRH01168350">
    <property type="protein sequence ID" value="JAE29546.1"/>
    <property type="molecule type" value="Transcribed_RNA"/>
</dbReference>
<keyword evidence="1" id="KW-0812">Transmembrane</keyword>
<dbReference type="AlphaFoldDB" id="A0A0A9H3X5"/>
<feature type="transmembrane region" description="Helical" evidence="1">
    <location>
        <begin position="7"/>
        <end position="26"/>
    </location>
</feature>